<organism evidence="1 2">
    <name type="scientific">Pistacia integerrima</name>
    <dbReference type="NCBI Taxonomy" id="434235"/>
    <lineage>
        <taxon>Eukaryota</taxon>
        <taxon>Viridiplantae</taxon>
        <taxon>Streptophyta</taxon>
        <taxon>Embryophyta</taxon>
        <taxon>Tracheophyta</taxon>
        <taxon>Spermatophyta</taxon>
        <taxon>Magnoliopsida</taxon>
        <taxon>eudicotyledons</taxon>
        <taxon>Gunneridae</taxon>
        <taxon>Pentapetalae</taxon>
        <taxon>rosids</taxon>
        <taxon>malvids</taxon>
        <taxon>Sapindales</taxon>
        <taxon>Anacardiaceae</taxon>
        <taxon>Pistacia</taxon>
    </lineage>
</organism>
<keyword evidence="2" id="KW-1185">Reference proteome</keyword>
<dbReference type="EMBL" id="CM047744">
    <property type="protein sequence ID" value="KAJ0028540.1"/>
    <property type="molecule type" value="Genomic_DNA"/>
</dbReference>
<reference evidence="2" key="1">
    <citation type="journal article" date="2023" name="G3 (Bethesda)">
        <title>Genome assembly and association tests identify interacting loci associated with vigor, precocity, and sex in interspecific pistachio rootstocks.</title>
        <authorList>
            <person name="Palmer W."/>
            <person name="Jacygrad E."/>
            <person name="Sagayaradj S."/>
            <person name="Cavanaugh K."/>
            <person name="Han R."/>
            <person name="Bertier L."/>
            <person name="Beede B."/>
            <person name="Kafkas S."/>
            <person name="Golino D."/>
            <person name="Preece J."/>
            <person name="Michelmore R."/>
        </authorList>
    </citation>
    <scope>NUCLEOTIDE SEQUENCE [LARGE SCALE GENOMIC DNA]</scope>
</reference>
<dbReference type="Proteomes" id="UP001163603">
    <property type="component" value="Chromosome 9"/>
</dbReference>
<comment type="caution">
    <text evidence="1">The sequence shown here is derived from an EMBL/GenBank/DDBJ whole genome shotgun (WGS) entry which is preliminary data.</text>
</comment>
<evidence type="ECO:0000313" key="1">
    <source>
        <dbReference type="EMBL" id="KAJ0028540.1"/>
    </source>
</evidence>
<protein>
    <submittedName>
        <fullName evidence="1">Uncharacterized protein</fullName>
    </submittedName>
</protein>
<sequence>MKPEITEEKDDDEETCYLTGDQRDKIRWIIEYQKSIYFSSSSSSFSSSSASCSSFSSSRRRSTLLELMKGGSTSLRRLFDMEHTSLATHFDNYSGSPIIKTIPLWGSDTDDELNYDPWANIKQIGSSSGLRNDERSNFASDGSFKNEESGFKNMKPKMSHRKLRRKKSYRRLPGFGLWICRGFRFRLEIKTGQDYDFWKKDLMLFCSLEIKF</sequence>
<gene>
    <name evidence="1" type="ORF">Pint_35197</name>
</gene>
<name>A0ACC0Y492_9ROSI</name>
<proteinExistence type="predicted"/>
<accession>A0ACC0Y492</accession>
<evidence type="ECO:0000313" key="2">
    <source>
        <dbReference type="Proteomes" id="UP001163603"/>
    </source>
</evidence>